<protein>
    <submittedName>
        <fullName evidence="1">Uncharacterized protein</fullName>
    </submittedName>
</protein>
<gene>
    <name evidence="1" type="ORF">LCGC14_3077850</name>
</gene>
<dbReference type="AlphaFoldDB" id="A0A0F8WE24"/>
<accession>A0A0F8WE24</accession>
<organism evidence="1">
    <name type="scientific">marine sediment metagenome</name>
    <dbReference type="NCBI Taxonomy" id="412755"/>
    <lineage>
        <taxon>unclassified sequences</taxon>
        <taxon>metagenomes</taxon>
        <taxon>ecological metagenomes</taxon>
    </lineage>
</organism>
<reference evidence="1" key="1">
    <citation type="journal article" date="2015" name="Nature">
        <title>Complex archaea that bridge the gap between prokaryotes and eukaryotes.</title>
        <authorList>
            <person name="Spang A."/>
            <person name="Saw J.H."/>
            <person name="Jorgensen S.L."/>
            <person name="Zaremba-Niedzwiedzka K."/>
            <person name="Martijn J."/>
            <person name="Lind A.E."/>
            <person name="van Eijk R."/>
            <person name="Schleper C."/>
            <person name="Guy L."/>
            <person name="Ettema T.J."/>
        </authorList>
    </citation>
    <scope>NUCLEOTIDE SEQUENCE</scope>
</reference>
<comment type="caution">
    <text evidence="1">The sequence shown here is derived from an EMBL/GenBank/DDBJ whole genome shotgun (WGS) entry which is preliminary data.</text>
</comment>
<sequence length="116" mass="13535">MKKKPDEKLDELLIVRYGASVLMCGLAVDTSGQDYEIYQDERKRAKQAIIDYHERRVQEAIKPIRDVQEKYKKSNYDTYTKYKIATQSMNYTFELEEAIDKTIANVDGKGESDEIN</sequence>
<evidence type="ECO:0000313" key="1">
    <source>
        <dbReference type="EMBL" id="KKK55112.1"/>
    </source>
</evidence>
<dbReference type="EMBL" id="LAZR01065652">
    <property type="protein sequence ID" value="KKK55112.1"/>
    <property type="molecule type" value="Genomic_DNA"/>
</dbReference>
<name>A0A0F8WE24_9ZZZZ</name>
<proteinExistence type="predicted"/>